<feature type="compositionally biased region" description="Low complexity" evidence="1">
    <location>
        <begin position="196"/>
        <end position="206"/>
    </location>
</feature>
<dbReference type="Proteomes" id="UP000243499">
    <property type="component" value="Chromosome 4"/>
</dbReference>
<reference evidence="2" key="1">
    <citation type="submission" date="2018-04" db="EMBL/GenBank/DDBJ databases">
        <title>WGS assembly of Panicum hallii.</title>
        <authorList>
            <person name="Lovell J."/>
            <person name="Jenkins J."/>
            <person name="Lowry D."/>
            <person name="Mamidi S."/>
            <person name="Sreedasyam A."/>
            <person name="Weng X."/>
            <person name="Barry K."/>
            <person name="Bonette J."/>
            <person name="Campitelli B."/>
            <person name="Daum C."/>
            <person name="Gordon S."/>
            <person name="Gould B."/>
            <person name="Lipzen A."/>
            <person name="Macqueen A."/>
            <person name="Palacio-Mejia J."/>
            <person name="Plott C."/>
            <person name="Shakirov E."/>
            <person name="Shu S."/>
            <person name="Yoshinaga Y."/>
            <person name="Zane M."/>
            <person name="Rokhsar D."/>
            <person name="Grimwood J."/>
            <person name="Schmutz J."/>
            <person name="Juenger T."/>
        </authorList>
    </citation>
    <scope>NUCLEOTIDE SEQUENCE [LARGE SCALE GENOMIC DNA]</scope>
    <source>
        <strain evidence="2">FIL2</strain>
    </source>
</reference>
<evidence type="ECO:0000313" key="2">
    <source>
        <dbReference type="EMBL" id="PVH47942.1"/>
    </source>
</evidence>
<feature type="compositionally biased region" description="Polar residues" evidence="1">
    <location>
        <begin position="161"/>
        <end position="178"/>
    </location>
</feature>
<accession>A0A270R4C6</accession>
<feature type="compositionally biased region" description="Basic and acidic residues" evidence="1">
    <location>
        <begin position="213"/>
        <end position="222"/>
    </location>
</feature>
<dbReference type="EMBL" id="CM008049">
    <property type="protein sequence ID" value="PVH47942.1"/>
    <property type="molecule type" value="Genomic_DNA"/>
</dbReference>
<sequence>MSASSDSLVLSPAPPLQAPNTAASLRVPVFSARAAPSGSLTPNIAGTSDLLCACRRDGSSSLFGFPRLRRAYLPQTLAIGGWRDFWGGHQPSVTPPSRMDQGGWIHGGAGELILALASPSSLTEIGRPQPRGHAPPPASQVAWHRAGPRSVSGLPGGRTARISSTASRGATVTPSTEDVASAGLPVRPQAPPPQEPLRTPRAAAPRQRPPPPRRRDASRGRDSCAATMMAPDSKDMQHQSKAFYKLTDHIEDLQLDSSQVQSISG</sequence>
<gene>
    <name evidence="2" type="ORF">PAHAL_4G194000</name>
</gene>
<protein>
    <submittedName>
        <fullName evidence="2">Uncharacterized protein</fullName>
    </submittedName>
</protein>
<dbReference type="Gramene" id="PVH47942">
    <property type="protein sequence ID" value="PVH47942"/>
    <property type="gene ID" value="PAHAL_4G194000"/>
</dbReference>
<evidence type="ECO:0000256" key="1">
    <source>
        <dbReference type="SAM" id="MobiDB-lite"/>
    </source>
</evidence>
<organism evidence="2">
    <name type="scientific">Panicum hallii</name>
    <dbReference type="NCBI Taxonomy" id="206008"/>
    <lineage>
        <taxon>Eukaryota</taxon>
        <taxon>Viridiplantae</taxon>
        <taxon>Streptophyta</taxon>
        <taxon>Embryophyta</taxon>
        <taxon>Tracheophyta</taxon>
        <taxon>Spermatophyta</taxon>
        <taxon>Magnoliopsida</taxon>
        <taxon>Liliopsida</taxon>
        <taxon>Poales</taxon>
        <taxon>Poaceae</taxon>
        <taxon>PACMAD clade</taxon>
        <taxon>Panicoideae</taxon>
        <taxon>Panicodae</taxon>
        <taxon>Paniceae</taxon>
        <taxon>Panicinae</taxon>
        <taxon>Panicum</taxon>
        <taxon>Panicum sect. Panicum</taxon>
    </lineage>
</organism>
<proteinExistence type="predicted"/>
<name>A0A270R4C6_9POAL</name>
<dbReference type="AlphaFoldDB" id="A0A270R4C6"/>
<feature type="region of interest" description="Disordered" evidence="1">
    <location>
        <begin position="122"/>
        <end position="240"/>
    </location>
</feature>